<sequence length="422" mass="47740">MPRLRNQSTDRVEDGEAMVNFVACSLMSVEDNCVLHPLNMHDLYLHINPSGERISLSLSNTSSSSTIATNRGRRQAPMRSAVADLIQRRGSEIRRLSIRVCKPGSCEIKTKYAQELPSLARDRILPIIEMCGSSISSLEVSAEIIWACCNDKQTSSKLPRLQEKCLNVRKVMVIASDCSDFGQELHPSAKDISTYLGLFPSLKEGKIICPGLFSEQTVHEVLTNCRQLRRLYIISHENSKIDYTPFPKHDTLELLFLELNGLSADDGCNRLLNETLSNLFSPKYILLKIEHGKYPSTKYLNSFFAVRPELQWLVVVFNKYGKVLLCHADKQSRTGVEIIKDPTFHLGNLIHTYPELYDIFWTWPPLVGLPPRPPILPRDLRASSIPITDVCILDIEVAEEELELEVASALPQDDVHKRKEML</sequence>
<evidence type="ECO:0000313" key="2">
    <source>
        <dbReference type="Proteomes" id="UP000281553"/>
    </source>
</evidence>
<keyword evidence="2" id="KW-1185">Reference proteome</keyword>
<reference evidence="1 2" key="1">
    <citation type="submission" date="2018-11" db="EMBL/GenBank/DDBJ databases">
        <authorList>
            <consortium name="Pathogen Informatics"/>
        </authorList>
    </citation>
    <scope>NUCLEOTIDE SEQUENCE [LARGE SCALE GENOMIC DNA]</scope>
</reference>
<organism evidence="1 2">
    <name type="scientific">Dibothriocephalus latus</name>
    <name type="common">Fish tapeworm</name>
    <name type="synonym">Diphyllobothrium latum</name>
    <dbReference type="NCBI Taxonomy" id="60516"/>
    <lineage>
        <taxon>Eukaryota</taxon>
        <taxon>Metazoa</taxon>
        <taxon>Spiralia</taxon>
        <taxon>Lophotrochozoa</taxon>
        <taxon>Platyhelminthes</taxon>
        <taxon>Cestoda</taxon>
        <taxon>Eucestoda</taxon>
        <taxon>Diphyllobothriidea</taxon>
        <taxon>Diphyllobothriidae</taxon>
        <taxon>Dibothriocephalus</taxon>
    </lineage>
</organism>
<proteinExistence type="predicted"/>
<name>A0A3P7P9S2_DIBLA</name>
<gene>
    <name evidence="1" type="ORF">DILT_LOCUS12819</name>
</gene>
<protein>
    <submittedName>
        <fullName evidence="1">Uncharacterized protein</fullName>
    </submittedName>
</protein>
<accession>A0A3P7P9S2</accession>
<evidence type="ECO:0000313" key="1">
    <source>
        <dbReference type="EMBL" id="VDN17029.1"/>
    </source>
</evidence>
<dbReference type="Proteomes" id="UP000281553">
    <property type="component" value="Unassembled WGS sequence"/>
</dbReference>
<dbReference type="AlphaFoldDB" id="A0A3P7P9S2"/>
<dbReference type="EMBL" id="UYRU01067808">
    <property type="protein sequence ID" value="VDN17029.1"/>
    <property type="molecule type" value="Genomic_DNA"/>
</dbReference>